<evidence type="ECO:0000313" key="8">
    <source>
        <dbReference type="Proteomes" id="UP001596266"/>
    </source>
</evidence>
<dbReference type="RefSeq" id="WP_343886264.1">
    <property type="nucleotide sequence ID" value="NZ_BAAAKI010000013.1"/>
</dbReference>
<keyword evidence="4" id="KW-0472">Membrane</keyword>
<reference evidence="8" key="1">
    <citation type="journal article" date="2019" name="Int. J. Syst. Evol. Microbiol.">
        <title>The Global Catalogue of Microorganisms (GCM) 10K type strain sequencing project: providing services to taxonomists for standard genome sequencing and annotation.</title>
        <authorList>
            <consortium name="The Broad Institute Genomics Platform"/>
            <consortium name="The Broad Institute Genome Sequencing Center for Infectious Disease"/>
            <person name="Wu L."/>
            <person name="Ma J."/>
        </authorList>
    </citation>
    <scope>NUCLEOTIDE SEQUENCE [LARGE SCALE GENOMIC DNA]</scope>
    <source>
        <strain evidence="8">CGMCC 1.15277</strain>
    </source>
</reference>
<keyword evidence="2" id="KW-0812">Transmembrane</keyword>
<evidence type="ECO:0000256" key="3">
    <source>
        <dbReference type="ARBA" id="ARBA00022989"/>
    </source>
</evidence>
<keyword evidence="3" id="KW-1133">Transmembrane helix</keyword>
<evidence type="ECO:0000256" key="2">
    <source>
        <dbReference type="ARBA" id="ARBA00022692"/>
    </source>
</evidence>
<sequence>MSLTRAAGRTMLASFFVVNGAKAAANPTPLVGDAEPIARKVVPLAQRLAPPSAANYIPEDTKQLVRLSGVAQLLGGLGLATGLARRPSAALLGASMVPHVMASRPTRQMSGEARTAARSVMLRNVALLGATLIAAQDTQGKPSLGYRASSQARQVRRDASRQQKALAKAAKKQARSLDKTSSRIGKQATSHVSQITDQIESALS</sequence>
<dbReference type="Pfam" id="PF07681">
    <property type="entry name" value="DoxX"/>
    <property type="match status" value="1"/>
</dbReference>
<feature type="compositionally biased region" description="Polar residues" evidence="5">
    <location>
        <begin position="182"/>
        <end position="204"/>
    </location>
</feature>
<name>A0ABW1X275_9ACTN</name>
<gene>
    <name evidence="7" type="ORF">ACFP57_11365</name>
</gene>
<accession>A0ABW1X275</accession>
<comment type="caution">
    <text evidence="7">The sequence shown here is derived from an EMBL/GenBank/DDBJ whole genome shotgun (WGS) entry which is preliminary data.</text>
</comment>
<organism evidence="7 8">
    <name type="scientific">Luteococcus sanguinis</name>
    <dbReference type="NCBI Taxonomy" id="174038"/>
    <lineage>
        <taxon>Bacteria</taxon>
        <taxon>Bacillati</taxon>
        <taxon>Actinomycetota</taxon>
        <taxon>Actinomycetes</taxon>
        <taxon>Propionibacteriales</taxon>
        <taxon>Propionibacteriaceae</taxon>
        <taxon>Luteococcus</taxon>
    </lineage>
</organism>
<keyword evidence="6" id="KW-0732">Signal</keyword>
<dbReference type="EMBL" id="JBHSUA010000021">
    <property type="protein sequence ID" value="MFC6397575.1"/>
    <property type="molecule type" value="Genomic_DNA"/>
</dbReference>
<evidence type="ECO:0000256" key="6">
    <source>
        <dbReference type="SAM" id="SignalP"/>
    </source>
</evidence>
<dbReference type="Proteomes" id="UP001596266">
    <property type="component" value="Unassembled WGS sequence"/>
</dbReference>
<keyword evidence="8" id="KW-1185">Reference proteome</keyword>
<evidence type="ECO:0000256" key="5">
    <source>
        <dbReference type="SAM" id="MobiDB-lite"/>
    </source>
</evidence>
<evidence type="ECO:0000256" key="1">
    <source>
        <dbReference type="ARBA" id="ARBA00004141"/>
    </source>
</evidence>
<feature type="region of interest" description="Disordered" evidence="5">
    <location>
        <begin position="140"/>
        <end position="204"/>
    </location>
</feature>
<dbReference type="InterPro" id="IPR032808">
    <property type="entry name" value="DoxX"/>
</dbReference>
<proteinExistence type="predicted"/>
<evidence type="ECO:0000256" key="4">
    <source>
        <dbReference type="ARBA" id="ARBA00023136"/>
    </source>
</evidence>
<feature type="signal peptide" evidence="6">
    <location>
        <begin position="1"/>
        <end position="23"/>
    </location>
</feature>
<feature type="chain" id="PRO_5047343603" evidence="6">
    <location>
        <begin position="24"/>
        <end position="204"/>
    </location>
</feature>
<evidence type="ECO:0000313" key="7">
    <source>
        <dbReference type="EMBL" id="MFC6397575.1"/>
    </source>
</evidence>
<comment type="subcellular location">
    <subcellularLocation>
        <location evidence="1">Membrane</location>
        <topology evidence="1">Multi-pass membrane protein</topology>
    </subcellularLocation>
</comment>
<protein>
    <submittedName>
        <fullName evidence="7">DoxX family membrane protein</fullName>
    </submittedName>
</protein>